<organism evidence="1 2">
    <name type="scientific">Jimgerdemannia flammicorona</name>
    <dbReference type="NCBI Taxonomy" id="994334"/>
    <lineage>
        <taxon>Eukaryota</taxon>
        <taxon>Fungi</taxon>
        <taxon>Fungi incertae sedis</taxon>
        <taxon>Mucoromycota</taxon>
        <taxon>Mucoromycotina</taxon>
        <taxon>Endogonomycetes</taxon>
        <taxon>Endogonales</taxon>
        <taxon>Endogonaceae</taxon>
        <taxon>Jimgerdemannia</taxon>
    </lineage>
</organism>
<protein>
    <submittedName>
        <fullName evidence="1">Uncharacterized protein</fullName>
    </submittedName>
</protein>
<name>A0A433DCU6_9FUNG</name>
<dbReference type="AlphaFoldDB" id="A0A433DCU6"/>
<gene>
    <name evidence="1" type="ORF">BC936DRAFT_144208</name>
</gene>
<sequence>MFVSLPLFRRKLSHVATSVDLVNKTQKSSTERLPSRNVLGVVSIHIHFGLSEHRMQTINVCETDPTRAGVDCCR</sequence>
<evidence type="ECO:0000313" key="2">
    <source>
        <dbReference type="Proteomes" id="UP000268093"/>
    </source>
</evidence>
<keyword evidence="2" id="KW-1185">Reference proteome</keyword>
<reference evidence="1 2" key="1">
    <citation type="journal article" date="2018" name="New Phytol.">
        <title>Phylogenomics of Endogonaceae and evolution of mycorrhizas within Mucoromycota.</title>
        <authorList>
            <person name="Chang Y."/>
            <person name="Desiro A."/>
            <person name="Na H."/>
            <person name="Sandor L."/>
            <person name="Lipzen A."/>
            <person name="Clum A."/>
            <person name="Barry K."/>
            <person name="Grigoriev I.V."/>
            <person name="Martin F.M."/>
            <person name="Stajich J.E."/>
            <person name="Smith M.E."/>
            <person name="Bonito G."/>
            <person name="Spatafora J.W."/>
        </authorList>
    </citation>
    <scope>NUCLEOTIDE SEQUENCE [LARGE SCALE GENOMIC DNA]</scope>
    <source>
        <strain evidence="1 2">GMNB39</strain>
    </source>
</reference>
<evidence type="ECO:0000313" key="1">
    <source>
        <dbReference type="EMBL" id="RUP48670.1"/>
    </source>
</evidence>
<accession>A0A433DCU6</accession>
<proteinExistence type="predicted"/>
<dbReference type="EMBL" id="RBNI01003113">
    <property type="protein sequence ID" value="RUP48670.1"/>
    <property type="molecule type" value="Genomic_DNA"/>
</dbReference>
<comment type="caution">
    <text evidence="1">The sequence shown here is derived from an EMBL/GenBank/DDBJ whole genome shotgun (WGS) entry which is preliminary data.</text>
</comment>
<dbReference type="Proteomes" id="UP000268093">
    <property type="component" value="Unassembled WGS sequence"/>
</dbReference>